<comment type="function">
    <text evidence="1">Thiol-specific peroxidase that catalyzes the reduction of hydrogen peroxide and organic hydroperoxides to water and alcohols, respectively. Plays a role in cell protection against oxidative stress by detoxifying peroxides and as sensor of hydrogen peroxide-mediated signaling events.</text>
</comment>
<keyword evidence="6" id="KW-0560">Oxidoreductase</keyword>
<evidence type="ECO:0000256" key="3">
    <source>
        <dbReference type="ARBA" id="ARBA00013017"/>
    </source>
</evidence>
<dbReference type="InterPro" id="IPR036249">
    <property type="entry name" value="Thioredoxin-like_sf"/>
</dbReference>
<accession>A0A0M5L0C5</accession>
<dbReference type="InterPro" id="IPR024706">
    <property type="entry name" value="Peroxiredoxin_AhpC-typ"/>
</dbReference>
<dbReference type="PATRIC" id="fig|1125411.7.peg.1096"/>
<evidence type="ECO:0000256" key="9">
    <source>
        <dbReference type="ARBA" id="ARBA00032824"/>
    </source>
</evidence>
<evidence type="ECO:0000256" key="7">
    <source>
        <dbReference type="ARBA" id="ARBA00023157"/>
    </source>
</evidence>
<dbReference type="GO" id="GO:0008379">
    <property type="term" value="F:thioredoxin peroxidase activity"/>
    <property type="evidence" value="ECO:0007669"/>
    <property type="project" value="TreeGrafter"/>
</dbReference>
<dbReference type="SUPFAM" id="SSF52833">
    <property type="entry name" value="Thioredoxin-like"/>
    <property type="match status" value="1"/>
</dbReference>
<dbReference type="InterPro" id="IPR013766">
    <property type="entry name" value="Thioredoxin_domain"/>
</dbReference>
<dbReference type="Pfam" id="PF00578">
    <property type="entry name" value="AhpC-TSA"/>
    <property type="match status" value="1"/>
</dbReference>
<keyword evidence="16" id="KW-1185">Reference proteome</keyword>
<keyword evidence="7" id="KW-1015">Disulfide bond</keyword>
<dbReference type="GO" id="GO:0034599">
    <property type="term" value="P:cellular response to oxidative stress"/>
    <property type="evidence" value="ECO:0007669"/>
    <property type="project" value="TreeGrafter"/>
</dbReference>
<comment type="similarity">
    <text evidence="10">Belongs to the peroxiredoxin family. BCP/PrxQ subfamily.</text>
</comment>
<dbReference type="Proteomes" id="UP000068905">
    <property type="component" value="Chromosome"/>
</dbReference>
<dbReference type="EC" id="1.11.1.24" evidence="3"/>
<dbReference type="GO" id="GO:0005737">
    <property type="term" value="C:cytoplasm"/>
    <property type="evidence" value="ECO:0007669"/>
    <property type="project" value="TreeGrafter"/>
</dbReference>
<keyword evidence="8" id="KW-0676">Redox-active center</keyword>
<dbReference type="InterPro" id="IPR000866">
    <property type="entry name" value="AhpC/TSA"/>
</dbReference>
<comment type="catalytic activity">
    <reaction evidence="12">
        <text>a hydroperoxide + [thioredoxin]-dithiol = an alcohol + [thioredoxin]-disulfide + H2O</text>
        <dbReference type="Rhea" id="RHEA:62620"/>
        <dbReference type="Rhea" id="RHEA-COMP:10698"/>
        <dbReference type="Rhea" id="RHEA-COMP:10700"/>
        <dbReference type="ChEBI" id="CHEBI:15377"/>
        <dbReference type="ChEBI" id="CHEBI:29950"/>
        <dbReference type="ChEBI" id="CHEBI:30879"/>
        <dbReference type="ChEBI" id="CHEBI:35924"/>
        <dbReference type="ChEBI" id="CHEBI:50058"/>
        <dbReference type="EC" id="1.11.1.24"/>
    </reaction>
</comment>
<evidence type="ECO:0000256" key="13">
    <source>
        <dbReference type="PIRSR" id="PIRSR000239-1"/>
    </source>
</evidence>
<evidence type="ECO:0000256" key="1">
    <source>
        <dbReference type="ARBA" id="ARBA00003330"/>
    </source>
</evidence>
<sequence length="149" mass="16854">MNKVNPTTCVATSDLNVNIPDDQGRNIVLYFYPKDDTPGCTIEGNDFTRLNEDFAANNSVIYGVSRDSIASHDKFIKKFNYTIDLISDEDESLCKQFDVLKLKKMYGKEHIGIVRSTFVISPDGDILKQWDKVKVDGHAEEVLDFIKAL</sequence>
<evidence type="ECO:0000256" key="6">
    <source>
        <dbReference type="ARBA" id="ARBA00023002"/>
    </source>
</evidence>
<evidence type="ECO:0000256" key="11">
    <source>
        <dbReference type="ARBA" id="ARBA00042639"/>
    </source>
</evidence>
<protein>
    <recommendedName>
        <fullName evidence="3">thioredoxin-dependent peroxiredoxin</fullName>
        <ecNumber evidence="3">1.11.1.24</ecNumber>
    </recommendedName>
    <alternativeName>
        <fullName evidence="9">Thioredoxin peroxidase</fullName>
    </alternativeName>
    <alternativeName>
        <fullName evidence="11">Thioredoxin-dependent peroxiredoxin Bcp</fullName>
    </alternativeName>
</protein>
<evidence type="ECO:0000256" key="10">
    <source>
        <dbReference type="ARBA" id="ARBA00038489"/>
    </source>
</evidence>
<evidence type="ECO:0000256" key="8">
    <source>
        <dbReference type="ARBA" id="ARBA00023284"/>
    </source>
</evidence>
<dbReference type="EMBL" id="CP006911">
    <property type="protein sequence ID" value="ALE02060.1"/>
    <property type="molecule type" value="Genomic_DNA"/>
</dbReference>
<evidence type="ECO:0000313" key="15">
    <source>
        <dbReference type="EMBL" id="ALE02060.1"/>
    </source>
</evidence>
<feature type="active site" description="Cysteine sulfenic acid (-SOH) intermediate; for peroxidase activity" evidence="13">
    <location>
        <position position="40"/>
    </location>
</feature>
<dbReference type="FunFam" id="3.40.30.10:FF:000007">
    <property type="entry name" value="Thioredoxin-dependent thiol peroxidase"/>
    <property type="match status" value="1"/>
</dbReference>
<feature type="domain" description="Thioredoxin" evidence="14">
    <location>
        <begin position="1"/>
        <end position="149"/>
    </location>
</feature>
<dbReference type="STRING" id="1125411.W908_05560"/>
<dbReference type="InterPro" id="IPR050924">
    <property type="entry name" value="Peroxiredoxin_BCP/PrxQ"/>
</dbReference>
<dbReference type="PIRSF" id="PIRSF000239">
    <property type="entry name" value="AHPC"/>
    <property type="match status" value="1"/>
</dbReference>
<dbReference type="AlphaFoldDB" id="A0A0M5L0C5"/>
<name>A0A0M5L0C5_9GAMM</name>
<reference evidence="15 16" key="1">
    <citation type="journal article" date="2015" name="Genome Announc.">
        <title>Genome Sequence of 'Candidatus Thioglobus singularis' Strain PS1, a Mixotroph from the SUP05 Clade of Marine Gammaproteobacteria.</title>
        <authorList>
            <person name="Marshall K.T."/>
            <person name="Morris R.M."/>
        </authorList>
    </citation>
    <scope>NUCLEOTIDE SEQUENCE [LARGE SCALE GENOMIC DNA]</scope>
    <source>
        <strain evidence="15 16">PS1</strain>
    </source>
</reference>
<dbReference type="PROSITE" id="PS51352">
    <property type="entry name" value="THIOREDOXIN_2"/>
    <property type="match status" value="1"/>
</dbReference>
<dbReference type="KEGG" id="tsn:W908_05560"/>
<evidence type="ECO:0000259" key="14">
    <source>
        <dbReference type="PROSITE" id="PS51352"/>
    </source>
</evidence>
<dbReference type="PANTHER" id="PTHR42801">
    <property type="entry name" value="THIOREDOXIN-DEPENDENT PEROXIDE REDUCTASE"/>
    <property type="match status" value="1"/>
</dbReference>
<evidence type="ECO:0000256" key="4">
    <source>
        <dbReference type="ARBA" id="ARBA00022559"/>
    </source>
</evidence>
<evidence type="ECO:0000256" key="12">
    <source>
        <dbReference type="ARBA" id="ARBA00049091"/>
    </source>
</evidence>
<keyword evidence="4" id="KW-0575">Peroxidase</keyword>
<dbReference type="CDD" id="cd03017">
    <property type="entry name" value="PRX_BCP"/>
    <property type="match status" value="1"/>
</dbReference>
<evidence type="ECO:0000313" key="16">
    <source>
        <dbReference type="Proteomes" id="UP000068905"/>
    </source>
</evidence>
<gene>
    <name evidence="15" type="ORF">W908_05560</name>
</gene>
<evidence type="ECO:0000256" key="2">
    <source>
        <dbReference type="ARBA" id="ARBA00011245"/>
    </source>
</evidence>
<dbReference type="Gene3D" id="3.40.30.10">
    <property type="entry name" value="Glutaredoxin"/>
    <property type="match status" value="1"/>
</dbReference>
<organism evidence="15 16">
    <name type="scientific">Candidatus Pseudothioglobus singularis PS1</name>
    <dbReference type="NCBI Taxonomy" id="1125411"/>
    <lineage>
        <taxon>Bacteria</taxon>
        <taxon>Pseudomonadati</taxon>
        <taxon>Pseudomonadota</taxon>
        <taxon>Gammaproteobacteria</taxon>
        <taxon>Candidatus Pseudothioglobaceae</taxon>
        <taxon>Candidatus Pseudothioglobus</taxon>
    </lineage>
</organism>
<evidence type="ECO:0000256" key="5">
    <source>
        <dbReference type="ARBA" id="ARBA00022862"/>
    </source>
</evidence>
<dbReference type="PANTHER" id="PTHR42801:SF4">
    <property type="entry name" value="AHPC_TSA FAMILY PROTEIN"/>
    <property type="match status" value="1"/>
</dbReference>
<comment type="subunit">
    <text evidence="2">Monomer.</text>
</comment>
<dbReference type="OrthoDB" id="9812811at2"/>
<keyword evidence="5" id="KW-0049">Antioxidant</keyword>
<proteinExistence type="inferred from homology"/>
<dbReference type="GO" id="GO:0045454">
    <property type="term" value="P:cell redox homeostasis"/>
    <property type="evidence" value="ECO:0007669"/>
    <property type="project" value="TreeGrafter"/>
</dbReference>
<dbReference type="RefSeq" id="WP_053820275.1">
    <property type="nucleotide sequence ID" value="NZ_CP006911.1"/>
</dbReference>